<dbReference type="InterPro" id="IPR036944">
    <property type="entry name" value="PPIase_FKBP_N_sf"/>
</dbReference>
<organism evidence="9 10">
    <name type="scientific">Teredinibacter turnerae (strain ATCC 39867 / T7901)</name>
    <dbReference type="NCBI Taxonomy" id="377629"/>
    <lineage>
        <taxon>Bacteria</taxon>
        <taxon>Pseudomonadati</taxon>
        <taxon>Pseudomonadota</taxon>
        <taxon>Gammaproteobacteria</taxon>
        <taxon>Cellvibrionales</taxon>
        <taxon>Cellvibrionaceae</taxon>
        <taxon>Teredinibacter</taxon>
    </lineage>
</organism>
<dbReference type="KEGG" id="ttu:TERTU_3884"/>
<gene>
    <name evidence="9" type="primary">fkpA_2</name>
    <name evidence="9" type="ordered locus">TERTU_3884</name>
</gene>
<feature type="coiled-coil region" evidence="7">
    <location>
        <begin position="93"/>
        <end position="123"/>
    </location>
</feature>
<dbReference type="GO" id="GO:0003755">
    <property type="term" value="F:peptidyl-prolyl cis-trans isomerase activity"/>
    <property type="evidence" value="ECO:0007669"/>
    <property type="project" value="UniProtKB-UniRule"/>
</dbReference>
<dbReference type="Gene3D" id="1.10.287.460">
    <property type="entry name" value="Peptidyl-prolyl cis-trans isomerase, FKBP-type, N-terminal domain"/>
    <property type="match status" value="1"/>
</dbReference>
<evidence type="ECO:0000256" key="5">
    <source>
        <dbReference type="PROSITE-ProRule" id="PRU00277"/>
    </source>
</evidence>
<comment type="catalytic activity">
    <reaction evidence="1 5 6">
        <text>[protein]-peptidylproline (omega=180) = [protein]-peptidylproline (omega=0)</text>
        <dbReference type="Rhea" id="RHEA:16237"/>
        <dbReference type="Rhea" id="RHEA-COMP:10747"/>
        <dbReference type="Rhea" id="RHEA-COMP:10748"/>
        <dbReference type="ChEBI" id="CHEBI:83833"/>
        <dbReference type="ChEBI" id="CHEBI:83834"/>
        <dbReference type="EC" id="5.2.1.8"/>
    </reaction>
</comment>
<evidence type="ECO:0000256" key="1">
    <source>
        <dbReference type="ARBA" id="ARBA00000971"/>
    </source>
</evidence>
<dbReference type="RefSeq" id="WP_015819545.1">
    <property type="nucleotide sequence ID" value="NC_012997.1"/>
</dbReference>
<keyword evidence="4 5" id="KW-0413">Isomerase</keyword>
<dbReference type="Proteomes" id="UP000009080">
    <property type="component" value="Chromosome"/>
</dbReference>
<dbReference type="eggNOG" id="COG0545">
    <property type="taxonomic scope" value="Bacteria"/>
</dbReference>
<dbReference type="STRING" id="377629.TERTU_3884"/>
<keyword evidence="7" id="KW-0175">Coiled coil</keyword>
<evidence type="ECO:0000313" key="9">
    <source>
        <dbReference type="EMBL" id="ACR13431.1"/>
    </source>
</evidence>
<reference evidence="9 10" key="1">
    <citation type="journal article" date="2009" name="PLoS ONE">
        <title>The complete genome of Teredinibacter turnerae T7901: an intracellular endosymbiont of marine wood-boring bivalves (shipworms).</title>
        <authorList>
            <person name="Yang J.C."/>
            <person name="Madupu R."/>
            <person name="Durkin A.S."/>
            <person name="Ekborg N.A."/>
            <person name="Pedamallu C.S."/>
            <person name="Hostetler J.B."/>
            <person name="Radune D."/>
            <person name="Toms B.S."/>
            <person name="Henrissat B."/>
            <person name="Coutinho P.M."/>
            <person name="Schwarz S."/>
            <person name="Field L."/>
            <person name="Trindade-Silva A.E."/>
            <person name="Soares C.A.G."/>
            <person name="Elshahawi S."/>
            <person name="Hanora A."/>
            <person name="Schmidt E.W."/>
            <person name="Haygood M.G."/>
            <person name="Posfai J."/>
            <person name="Benner J."/>
            <person name="Madinger C."/>
            <person name="Nove J."/>
            <person name="Anton B."/>
            <person name="Chaudhary K."/>
            <person name="Foster J."/>
            <person name="Holman A."/>
            <person name="Kumar S."/>
            <person name="Lessard P.A."/>
            <person name="Luyten Y.A."/>
            <person name="Slatko B."/>
            <person name="Wood N."/>
            <person name="Wu B."/>
            <person name="Teplitski M."/>
            <person name="Mougous J.D."/>
            <person name="Ward N."/>
            <person name="Eisen J.A."/>
            <person name="Badger J.H."/>
            <person name="Distel D.L."/>
        </authorList>
    </citation>
    <scope>NUCLEOTIDE SEQUENCE [LARGE SCALE GENOMIC DNA]</scope>
    <source>
        <strain evidence="10">ATCC 39867 / T7901</strain>
    </source>
</reference>
<evidence type="ECO:0000256" key="3">
    <source>
        <dbReference type="ARBA" id="ARBA00023110"/>
    </source>
</evidence>
<dbReference type="PANTHER" id="PTHR43811">
    <property type="entry name" value="FKBP-TYPE PEPTIDYL-PROLYL CIS-TRANS ISOMERASE FKPA"/>
    <property type="match status" value="1"/>
</dbReference>
<dbReference type="InterPro" id="IPR046357">
    <property type="entry name" value="PPIase_dom_sf"/>
</dbReference>
<name>C5BT33_TERTT</name>
<dbReference type="Pfam" id="PF01346">
    <property type="entry name" value="FKBP_N"/>
    <property type="match status" value="1"/>
</dbReference>
<dbReference type="AlphaFoldDB" id="C5BT33"/>
<sequence>MRKSILAMAVLGIALAGCKNEAQQAPAQLSSDEQREAYAVGMYIGEKVKDVVDENRGVDPNFDVDLYLRGITDTVKGDMQMSQEDAKTVFLALQKEVREYKRAEQQRQREENLAKAHAFMEENKSKEGIQVTESGLQYRVLKEGDGESPDKLDRVSVFYKGTLTDGAVFDQTEPDKPRQFQVNRLVKGWTEALQLMKKGEKIELFVPPELGYGNQDRSRIPPNSVLVFELELVDIAKREAPKKS</sequence>
<evidence type="ECO:0000313" key="10">
    <source>
        <dbReference type="Proteomes" id="UP000009080"/>
    </source>
</evidence>
<dbReference type="InterPro" id="IPR000774">
    <property type="entry name" value="PPIase_FKBP_N"/>
</dbReference>
<dbReference type="PANTHER" id="PTHR43811:SF19">
    <property type="entry name" value="39 KDA FK506-BINDING NUCLEAR PROTEIN"/>
    <property type="match status" value="1"/>
</dbReference>
<comment type="similarity">
    <text evidence="2 6">Belongs to the FKBP-type PPIase family.</text>
</comment>
<keyword evidence="3 5" id="KW-0697">Rotamase</keyword>
<dbReference type="EC" id="5.2.1.8" evidence="6"/>
<keyword evidence="10" id="KW-1185">Reference proteome</keyword>
<evidence type="ECO:0000256" key="7">
    <source>
        <dbReference type="SAM" id="Coils"/>
    </source>
</evidence>
<protein>
    <recommendedName>
        <fullName evidence="6">Peptidyl-prolyl cis-trans isomerase</fullName>
        <ecNumber evidence="6">5.2.1.8</ecNumber>
    </recommendedName>
</protein>
<dbReference type="Gene3D" id="3.10.50.40">
    <property type="match status" value="1"/>
</dbReference>
<evidence type="ECO:0000256" key="4">
    <source>
        <dbReference type="ARBA" id="ARBA00023235"/>
    </source>
</evidence>
<evidence type="ECO:0000256" key="2">
    <source>
        <dbReference type="ARBA" id="ARBA00006577"/>
    </source>
</evidence>
<accession>C5BT33</accession>
<dbReference type="PROSITE" id="PS51257">
    <property type="entry name" value="PROKAR_LIPOPROTEIN"/>
    <property type="match status" value="1"/>
</dbReference>
<dbReference type="GO" id="GO:0006457">
    <property type="term" value="P:protein folding"/>
    <property type="evidence" value="ECO:0007669"/>
    <property type="project" value="InterPro"/>
</dbReference>
<feature type="domain" description="PPIase FKBP-type" evidence="8">
    <location>
        <begin position="152"/>
        <end position="236"/>
    </location>
</feature>
<evidence type="ECO:0000259" key="8">
    <source>
        <dbReference type="PROSITE" id="PS50059"/>
    </source>
</evidence>
<dbReference type="PROSITE" id="PS50059">
    <property type="entry name" value="FKBP_PPIASE"/>
    <property type="match status" value="1"/>
</dbReference>
<proteinExistence type="inferred from homology"/>
<evidence type="ECO:0000256" key="6">
    <source>
        <dbReference type="RuleBase" id="RU003915"/>
    </source>
</evidence>
<dbReference type="SUPFAM" id="SSF54534">
    <property type="entry name" value="FKBP-like"/>
    <property type="match status" value="1"/>
</dbReference>
<dbReference type="EMBL" id="CP001614">
    <property type="protein sequence ID" value="ACR13431.1"/>
    <property type="molecule type" value="Genomic_DNA"/>
</dbReference>
<dbReference type="Pfam" id="PF00254">
    <property type="entry name" value="FKBP_C"/>
    <property type="match status" value="1"/>
</dbReference>
<dbReference type="HOGENOM" id="CLU_013615_0_2_6"/>
<dbReference type="InterPro" id="IPR001179">
    <property type="entry name" value="PPIase_FKBP_dom"/>
</dbReference>